<gene>
    <name evidence="9" type="ORF">SI8410_02002006</name>
</gene>
<dbReference type="Pfam" id="PF08392">
    <property type="entry name" value="FAE1_CUT1_RppA"/>
    <property type="match status" value="1"/>
</dbReference>
<feature type="transmembrane region" description="Helical" evidence="6">
    <location>
        <begin position="167"/>
        <end position="185"/>
    </location>
</feature>
<sequence length="486" mass="54870">MEVLGTEVEPLLMLSSALLVYGLFLLWRLFEQRRNQNCYLIEYACFKPPDYRKLPTNMCGDIILRNKNLGLSELRFLLKVIVNSGIGEETYGPTTVIEGREASVTHNDALSEMEECFVGTLDELFRKTGVSPREIDTLVVNVSMLAPSPSLAAMIVNHYKMREDIKVFNISGMGCSASLVSIDLVQHMFKSNRKMKAVVVTSESIAPCWYPGCDKSMLLGNCLFRCGGCSILLTNDCSYRHRAKFILKCLVRTHLGANDEAFNCCMQREDDTGTLGFHLGKNLPKAATRAFFENLRMLAPRILPLREIFLFSVRKYLQKLKGSKDVQAEGTPRVNFKAGVDHFCIHTGGAAVIEGIGRSMGLNQYDLEPAWMTLHRFGNTSAGSLWYVLGYMEGKRRLKKKDRVMMLSFGAGFKCNSCMWEVNRDLENPGVWEDCIDKYPLQDLTNPFMEMYGWIHDEEAIVNYVKEHPEYADIAAKRAPATARSS</sequence>
<keyword evidence="2 4" id="KW-0808">Transferase</keyword>
<feature type="domain" description="Beta-ketoacyl-[acyl-carrier-protein] synthase III C-terminal" evidence="8">
    <location>
        <begin position="340"/>
        <end position="421"/>
    </location>
</feature>
<evidence type="ECO:0000313" key="10">
    <source>
        <dbReference type="Proteomes" id="UP000663760"/>
    </source>
</evidence>
<dbReference type="InterPro" id="IPR013601">
    <property type="entry name" value="FAE1_typ3_polyketide_synth"/>
</dbReference>
<dbReference type="InterPro" id="IPR013747">
    <property type="entry name" value="ACP_syn_III_C"/>
</dbReference>
<name>A0A7I8K2B1_SPIIN</name>
<evidence type="ECO:0000256" key="2">
    <source>
        <dbReference type="ARBA" id="ARBA00022679"/>
    </source>
</evidence>
<dbReference type="GO" id="GO:0006633">
    <property type="term" value="P:fatty acid biosynthetic process"/>
    <property type="evidence" value="ECO:0007669"/>
    <property type="project" value="UniProtKB-UniPathway"/>
</dbReference>
<evidence type="ECO:0000256" key="5">
    <source>
        <dbReference type="PIRSR" id="PIRSR036417-1"/>
    </source>
</evidence>
<dbReference type="AlphaFoldDB" id="A0A7I8K2B1"/>
<evidence type="ECO:0000256" key="6">
    <source>
        <dbReference type="SAM" id="Phobius"/>
    </source>
</evidence>
<dbReference type="EMBL" id="LR746265">
    <property type="protein sequence ID" value="CAA7390538.1"/>
    <property type="molecule type" value="Genomic_DNA"/>
</dbReference>
<feature type="active site" evidence="5">
    <location>
        <position position="375"/>
    </location>
</feature>
<dbReference type="PANTHER" id="PTHR31561">
    <property type="entry name" value="3-KETOACYL-COA SYNTHASE"/>
    <property type="match status" value="1"/>
</dbReference>
<evidence type="ECO:0000256" key="4">
    <source>
        <dbReference type="PIRNR" id="PIRNR036417"/>
    </source>
</evidence>
<dbReference type="InterPro" id="IPR016039">
    <property type="entry name" value="Thiolase-like"/>
</dbReference>
<dbReference type="SUPFAM" id="SSF53901">
    <property type="entry name" value="Thiolase-like"/>
    <property type="match status" value="2"/>
</dbReference>
<feature type="transmembrane region" description="Helical" evidence="6">
    <location>
        <begin position="12"/>
        <end position="30"/>
    </location>
</feature>
<keyword evidence="6" id="KW-1133">Transmembrane helix</keyword>
<dbReference type="Pfam" id="PF08541">
    <property type="entry name" value="ACP_syn_III_C"/>
    <property type="match status" value="1"/>
</dbReference>
<organism evidence="9 10">
    <name type="scientific">Spirodela intermedia</name>
    <name type="common">Intermediate duckweed</name>
    <dbReference type="NCBI Taxonomy" id="51605"/>
    <lineage>
        <taxon>Eukaryota</taxon>
        <taxon>Viridiplantae</taxon>
        <taxon>Streptophyta</taxon>
        <taxon>Embryophyta</taxon>
        <taxon>Tracheophyta</taxon>
        <taxon>Spermatophyta</taxon>
        <taxon>Magnoliopsida</taxon>
        <taxon>Liliopsida</taxon>
        <taxon>Araceae</taxon>
        <taxon>Lemnoideae</taxon>
        <taxon>Spirodela</taxon>
    </lineage>
</organism>
<feature type="active site" evidence="5">
    <location>
        <position position="346"/>
    </location>
</feature>
<dbReference type="PIRSF" id="PIRSF036417">
    <property type="entry name" value="3-ktacl-CoA_syn"/>
    <property type="match status" value="1"/>
</dbReference>
<evidence type="ECO:0000259" key="7">
    <source>
        <dbReference type="Pfam" id="PF08392"/>
    </source>
</evidence>
<dbReference type="GO" id="GO:0016747">
    <property type="term" value="F:acyltransferase activity, transferring groups other than amino-acyl groups"/>
    <property type="evidence" value="ECO:0007669"/>
    <property type="project" value="InterPro"/>
</dbReference>
<dbReference type="Proteomes" id="UP000663760">
    <property type="component" value="Chromosome 2"/>
</dbReference>
<dbReference type="CDD" id="cd00831">
    <property type="entry name" value="CHS_like"/>
    <property type="match status" value="1"/>
</dbReference>
<keyword evidence="10" id="KW-1185">Reference proteome</keyword>
<dbReference type="OrthoDB" id="329835at2759"/>
<feature type="domain" description="FAE" evidence="7">
    <location>
        <begin position="32"/>
        <end position="314"/>
    </location>
</feature>
<accession>A0A7I8K2B1</accession>
<dbReference type="Gene3D" id="3.40.47.10">
    <property type="match status" value="1"/>
</dbReference>
<feature type="active site" evidence="5">
    <location>
        <position position="175"/>
    </location>
</feature>
<dbReference type="UniPathway" id="UPA00094"/>
<keyword evidence="6" id="KW-0812">Transmembrane</keyword>
<dbReference type="InterPro" id="IPR012392">
    <property type="entry name" value="3-ktacl-CoA_syn"/>
</dbReference>
<evidence type="ECO:0000256" key="3">
    <source>
        <dbReference type="ARBA" id="ARBA00023315"/>
    </source>
</evidence>
<evidence type="ECO:0000256" key="1">
    <source>
        <dbReference type="ARBA" id="ARBA00005531"/>
    </source>
</evidence>
<feature type="active site" evidence="5">
    <location>
        <position position="342"/>
    </location>
</feature>
<proteinExistence type="inferred from homology"/>
<evidence type="ECO:0000259" key="8">
    <source>
        <dbReference type="Pfam" id="PF08541"/>
    </source>
</evidence>
<keyword evidence="3 4" id="KW-0012">Acyltransferase</keyword>
<keyword evidence="6" id="KW-0472">Membrane</keyword>
<reference evidence="9" key="1">
    <citation type="submission" date="2020-02" db="EMBL/GenBank/DDBJ databases">
        <authorList>
            <person name="Scholz U."/>
            <person name="Mascher M."/>
            <person name="Fiebig A."/>
        </authorList>
    </citation>
    <scope>NUCLEOTIDE SEQUENCE</scope>
</reference>
<comment type="similarity">
    <text evidence="1 4">Belongs to the thiolase-like superfamily. Chalcone/stilbene synthases family.</text>
</comment>
<feature type="active site" evidence="5">
    <location>
        <position position="379"/>
    </location>
</feature>
<evidence type="ECO:0000313" key="9">
    <source>
        <dbReference type="EMBL" id="CAA7390538.1"/>
    </source>
</evidence>
<protein>
    <recommendedName>
        <fullName evidence="4">3-ketoacyl-CoA synthase</fullName>
        <ecNumber evidence="4">2.3.1.-</ecNumber>
    </recommendedName>
</protein>
<dbReference type="GO" id="GO:0016020">
    <property type="term" value="C:membrane"/>
    <property type="evidence" value="ECO:0007669"/>
    <property type="project" value="InterPro"/>
</dbReference>
<dbReference type="EC" id="2.3.1.-" evidence="4"/>
<feature type="active site" evidence="5">
    <location>
        <position position="254"/>
    </location>
</feature>
<comment type="pathway">
    <text evidence="4">Lipid metabolism; fatty acid biosynthesis.</text>
</comment>